<keyword evidence="5" id="KW-1185">Reference proteome</keyword>
<evidence type="ECO:0000313" key="4">
    <source>
        <dbReference type="EMBL" id="MCF4141674.1"/>
    </source>
</evidence>
<dbReference type="EMBL" id="JAKGUD010000002">
    <property type="protein sequence ID" value="MCF4141674.1"/>
    <property type="molecule type" value="Genomic_DNA"/>
</dbReference>
<dbReference type="PANTHER" id="PTHR21666">
    <property type="entry name" value="PEPTIDASE-RELATED"/>
    <property type="match status" value="1"/>
</dbReference>
<feature type="transmembrane region" description="Helical" evidence="2">
    <location>
        <begin position="12"/>
        <end position="33"/>
    </location>
</feature>
<dbReference type="SUPFAM" id="SSF51261">
    <property type="entry name" value="Duplicated hybrid motif"/>
    <property type="match status" value="1"/>
</dbReference>
<dbReference type="PANTHER" id="PTHR21666:SF270">
    <property type="entry name" value="MUREIN HYDROLASE ACTIVATOR ENVC"/>
    <property type="match status" value="1"/>
</dbReference>
<dbReference type="Pfam" id="PF01551">
    <property type="entry name" value="Peptidase_M23"/>
    <property type="match status" value="1"/>
</dbReference>
<dbReference type="InterPro" id="IPR011055">
    <property type="entry name" value="Dup_hybrid_motif"/>
</dbReference>
<feature type="domain" description="LysM" evidence="3">
    <location>
        <begin position="243"/>
        <end position="287"/>
    </location>
</feature>
<feature type="compositionally biased region" description="Basic and acidic residues" evidence="1">
    <location>
        <begin position="127"/>
        <end position="140"/>
    </location>
</feature>
<dbReference type="SMART" id="SM00257">
    <property type="entry name" value="LysM"/>
    <property type="match status" value="3"/>
</dbReference>
<feature type="domain" description="LysM" evidence="3">
    <location>
        <begin position="293"/>
        <end position="337"/>
    </location>
</feature>
<feature type="compositionally biased region" description="Acidic residues" evidence="1">
    <location>
        <begin position="116"/>
        <end position="125"/>
    </location>
</feature>
<evidence type="ECO:0000256" key="1">
    <source>
        <dbReference type="SAM" id="MobiDB-lite"/>
    </source>
</evidence>
<dbReference type="InterPro" id="IPR016047">
    <property type="entry name" value="M23ase_b-sheet_dom"/>
</dbReference>
<evidence type="ECO:0000313" key="5">
    <source>
        <dbReference type="Proteomes" id="UP001200430"/>
    </source>
</evidence>
<sequence length="488" mass="53505">MNRGPSNGNSWHFGFMAVVAIMLCGASFLAFFAGERSGDSWGYSASADSAGEIPSRFVVVDMSRALAAIKGVHGDEEEPTGIGPIPSDPMYQEGEIILEEVSVEDDPVPLSKQGMDEGDLDDSLGLDELKSGSRSDKLASRLEQSPGKVDAMEGVTLDEVSIVWKEHSVKPGETLFVLAQNSNLSQKDIIKANELKNPDRLSLGQVLLIPRSHSDVNATLDEVRRRRENKKAKEDKVVPFSTKTYKVQNGDSLWSISNKFNVTIDTLFSANSLSDPDKLKPGMTLKVPNQDGVFYKVRKGDTLGKIASAYSVDINRIVDTNGIEQKKLISVGQELFLPGASQVAGSYSRPASRSGSVSRSSRSFRWPVVGRINSPFGWRRHPISKRRSFHTGVDIKASRHTRIRAARSGRVVYAGWMGGYGRVVVVKHDSTYSTLYAHCQKLYVRKGQKVSAGKVVATVGTSGRSTGPHLHFEIRINNKPVNPLKYLR</sequence>
<dbReference type="PROSITE" id="PS51782">
    <property type="entry name" value="LYSM"/>
    <property type="match status" value="3"/>
</dbReference>
<keyword evidence="2" id="KW-0812">Transmembrane</keyword>
<feature type="domain" description="LysM" evidence="3">
    <location>
        <begin position="165"/>
        <end position="209"/>
    </location>
</feature>
<dbReference type="Proteomes" id="UP001200430">
    <property type="component" value="Unassembled WGS sequence"/>
</dbReference>
<dbReference type="SUPFAM" id="SSF54106">
    <property type="entry name" value="LysM domain"/>
    <property type="match status" value="1"/>
</dbReference>
<proteinExistence type="predicted"/>
<dbReference type="InterPro" id="IPR018392">
    <property type="entry name" value="LysM"/>
</dbReference>
<dbReference type="Gene3D" id="2.70.70.10">
    <property type="entry name" value="Glucose Permease (Domain IIA)"/>
    <property type="match status" value="1"/>
</dbReference>
<gene>
    <name evidence="4" type="ORF">L2W38_02430</name>
</gene>
<organism evidence="4 5">
    <name type="scientific">Dethiosulfovibrio marinus</name>
    <dbReference type="NCBI Taxonomy" id="133532"/>
    <lineage>
        <taxon>Bacteria</taxon>
        <taxon>Thermotogati</taxon>
        <taxon>Synergistota</taxon>
        <taxon>Synergistia</taxon>
        <taxon>Synergistales</taxon>
        <taxon>Dethiosulfovibrionaceae</taxon>
        <taxon>Dethiosulfovibrio</taxon>
    </lineage>
</organism>
<reference evidence="4 5" key="1">
    <citation type="submission" date="2022-01" db="EMBL/GenBank/DDBJ databases">
        <title>Dethiosulfovibrio faecalis sp. nov., a novel proteolytic, non-sulfur-reducing bacterium isolated from a marine aquaculture solid waste bioreactor.</title>
        <authorList>
            <person name="Grabowski S."/>
            <person name="Apolinario E."/>
            <person name="Schneider N."/>
            <person name="Marshall C.W."/>
            <person name="Sowers K.R."/>
        </authorList>
    </citation>
    <scope>NUCLEOTIDE SEQUENCE [LARGE SCALE GENOMIC DNA]</scope>
    <source>
        <strain evidence="4 5">DSM 12537</strain>
    </source>
</reference>
<dbReference type="RefSeq" id="WP_236098202.1">
    <property type="nucleotide sequence ID" value="NZ_JAKGUD010000002.1"/>
</dbReference>
<evidence type="ECO:0000259" key="3">
    <source>
        <dbReference type="PROSITE" id="PS51782"/>
    </source>
</evidence>
<dbReference type="InterPro" id="IPR050570">
    <property type="entry name" value="Cell_wall_metabolism_enzyme"/>
</dbReference>
<feature type="region of interest" description="Disordered" evidence="1">
    <location>
        <begin position="107"/>
        <end position="146"/>
    </location>
</feature>
<dbReference type="CDD" id="cd12797">
    <property type="entry name" value="M23_peptidase"/>
    <property type="match status" value="1"/>
</dbReference>
<accession>A0ABS9EKE2</accession>
<comment type="caution">
    <text evidence="4">The sequence shown here is derived from an EMBL/GenBank/DDBJ whole genome shotgun (WGS) entry which is preliminary data.</text>
</comment>
<dbReference type="InterPro" id="IPR036779">
    <property type="entry name" value="LysM_dom_sf"/>
</dbReference>
<keyword evidence="2" id="KW-1133">Transmembrane helix</keyword>
<dbReference type="CDD" id="cd00118">
    <property type="entry name" value="LysM"/>
    <property type="match status" value="3"/>
</dbReference>
<keyword evidence="2" id="KW-0472">Membrane</keyword>
<evidence type="ECO:0000256" key="2">
    <source>
        <dbReference type="SAM" id="Phobius"/>
    </source>
</evidence>
<dbReference type="Pfam" id="PF01476">
    <property type="entry name" value="LysM"/>
    <property type="match status" value="3"/>
</dbReference>
<name>A0ABS9EKE2_9BACT</name>
<protein>
    <submittedName>
        <fullName evidence="4">LysM peptidoglycan-binding domain-containing M23 family metallopeptidase</fullName>
    </submittedName>
</protein>
<dbReference type="Gene3D" id="3.10.350.10">
    <property type="entry name" value="LysM domain"/>
    <property type="match status" value="3"/>
</dbReference>